<reference evidence="1" key="1">
    <citation type="submission" date="2020-05" db="UniProtKB">
        <authorList>
            <consortium name="EnsemblMetazoa"/>
        </authorList>
    </citation>
    <scope>IDENTIFICATION</scope>
    <source>
        <strain evidence="1">FUMOZ</strain>
    </source>
</reference>
<organism evidence="1">
    <name type="scientific">Anopheles funestus</name>
    <name type="common">African malaria mosquito</name>
    <dbReference type="NCBI Taxonomy" id="62324"/>
    <lineage>
        <taxon>Eukaryota</taxon>
        <taxon>Metazoa</taxon>
        <taxon>Ecdysozoa</taxon>
        <taxon>Arthropoda</taxon>
        <taxon>Hexapoda</taxon>
        <taxon>Insecta</taxon>
        <taxon>Pterygota</taxon>
        <taxon>Neoptera</taxon>
        <taxon>Endopterygota</taxon>
        <taxon>Diptera</taxon>
        <taxon>Nematocera</taxon>
        <taxon>Culicoidea</taxon>
        <taxon>Culicidae</taxon>
        <taxon>Anophelinae</taxon>
        <taxon>Anopheles</taxon>
    </lineage>
</organism>
<evidence type="ECO:0000313" key="1">
    <source>
        <dbReference type="EnsemblMetazoa" id="AFUN014501-PA"/>
    </source>
</evidence>
<name>A0A182S214_ANOFN</name>
<dbReference type="AlphaFoldDB" id="A0A182S214"/>
<accession>A0A182S214</accession>
<dbReference type="VEuPathDB" id="VectorBase:AFUN014501"/>
<dbReference type="EnsemblMetazoa" id="AFUN014501-RA">
    <property type="protein sequence ID" value="AFUN014501-PA"/>
    <property type="gene ID" value="AFUN014501"/>
</dbReference>
<protein>
    <submittedName>
        <fullName evidence="1">Uncharacterized protein</fullName>
    </submittedName>
</protein>
<sequence length="63" mass="6850">MATSASRSLAKRTTPVSCPLISANFTSPTSRNLSRSVCQVQEGGILRMMIVSEILRFPLLMPP</sequence>
<proteinExistence type="predicted"/>